<organism evidence="7 8">
    <name type="scientific">Lacipirellula limnantheis</name>
    <dbReference type="NCBI Taxonomy" id="2528024"/>
    <lineage>
        <taxon>Bacteria</taxon>
        <taxon>Pseudomonadati</taxon>
        <taxon>Planctomycetota</taxon>
        <taxon>Planctomycetia</taxon>
        <taxon>Pirellulales</taxon>
        <taxon>Lacipirellulaceae</taxon>
        <taxon>Lacipirellula</taxon>
    </lineage>
</organism>
<keyword evidence="1" id="KW-0805">Transcription regulation</keyword>
<dbReference type="PROSITE" id="PS50043">
    <property type="entry name" value="HTH_LUXR_2"/>
    <property type="match status" value="1"/>
</dbReference>
<dbReference type="Gene3D" id="3.40.50.2300">
    <property type="match status" value="1"/>
</dbReference>
<dbReference type="GO" id="GO:0000160">
    <property type="term" value="P:phosphorelay signal transduction system"/>
    <property type="evidence" value="ECO:0007669"/>
    <property type="project" value="InterPro"/>
</dbReference>
<dbReference type="PROSITE" id="PS50110">
    <property type="entry name" value="RESPONSE_REGULATORY"/>
    <property type="match status" value="1"/>
</dbReference>
<dbReference type="PRINTS" id="PR00038">
    <property type="entry name" value="HTHLUXR"/>
</dbReference>
<evidence type="ECO:0000313" key="7">
    <source>
        <dbReference type="EMBL" id="QDT70928.1"/>
    </source>
</evidence>
<dbReference type="GO" id="GO:0003677">
    <property type="term" value="F:DNA binding"/>
    <property type="evidence" value="ECO:0007669"/>
    <property type="project" value="UniProtKB-KW"/>
</dbReference>
<dbReference type="EMBL" id="CP036339">
    <property type="protein sequence ID" value="QDT70928.1"/>
    <property type="molecule type" value="Genomic_DNA"/>
</dbReference>
<dbReference type="SMART" id="SM00421">
    <property type="entry name" value="HTH_LUXR"/>
    <property type="match status" value="1"/>
</dbReference>
<evidence type="ECO:0000259" key="5">
    <source>
        <dbReference type="PROSITE" id="PS50043"/>
    </source>
</evidence>
<dbReference type="InterPro" id="IPR016032">
    <property type="entry name" value="Sig_transdc_resp-reg_C-effctor"/>
</dbReference>
<dbReference type="CDD" id="cd06170">
    <property type="entry name" value="LuxR_C_like"/>
    <property type="match status" value="1"/>
</dbReference>
<dbReference type="GO" id="GO:0006355">
    <property type="term" value="P:regulation of DNA-templated transcription"/>
    <property type="evidence" value="ECO:0007669"/>
    <property type="project" value="InterPro"/>
</dbReference>
<evidence type="ECO:0000256" key="4">
    <source>
        <dbReference type="PROSITE-ProRule" id="PRU00169"/>
    </source>
</evidence>
<dbReference type="Proteomes" id="UP000317909">
    <property type="component" value="Chromosome"/>
</dbReference>
<evidence type="ECO:0000259" key="6">
    <source>
        <dbReference type="PROSITE" id="PS50110"/>
    </source>
</evidence>
<evidence type="ECO:0000313" key="8">
    <source>
        <dbReference type="Proteomes" id="UP000317909"/>
    </source>
</evidence>
<gene>
    <name evidence="7" type="primary">todT_1</name>
    <name evidence="7" type="ORF">I41_00810</name>
</gene>
<evidence type="ECO:0000256" key="3">
    <source>
        <dbReference type="ARBA" id="ARBA00023163"/>
    </source>
</evidence>
<dbReference type="PANTHER" id="PTHR44688">
    <property type="entry name" value="DNA-BINDING TRANSCRIPTIONAL ACTIVATOR DEVR_DOSR"/>
    <property type="match status" value="1"/>
</dbReference>
<dbReference type="SUPFAM" id="SSF52172">
    <property type="entry name" value="CheY-like"/>
    <property type="match status" value="1"/>
</dbReference>
<comment type="caution">
    <text evidence="4">Lacks conserved residue(s) required for the propagation of feature annotation.</text>
</comment>
<dbReference type="AlphaFoldDB" id="A0A517TRE1"/>
<dbReference type="InterPro" id="IPR000792">
    <property type="entry name" value="Tscrpt_reg_LuxR_C"/>
</dbReference>
<evidence type="ECO:0000256" key="1">
    <source>
        <dbReference type="ARBA" id="ARBA00023015"/>
    </source>
</evidence>
<dbReference type="Pfam" id="PF00072">
    <property type="entry name" value="Response_reg"/>
    <property type="match status" value="1"/>
</dbReference>
<keyword evidence="8" id="KW-1185">Reference proteome</keyword>
<feature type="domain" description="HTH luxR-type" evidence="5">
    <location>
        <begin position="135"/>
        <end position="200"/>
    </location>
</feature>
<dbReference type="InterPro" id="IPR011006">
    <property type="entry name" value="CheY-like_superfamily"/>
</dbReference>
<dbReference type="Pfam" id="PF00196">
    <property type="entry name" value="GerE"/>
    <property type="match status" value="1"/>
</dbReference>
<accession>A0A517TRE1</accession>
<keyword evidence="3" id="KW-0804">Transcription</keyword>
<dbReference type="SUPFAM" id="SSF46894">
    <property type="entry name" value="C-terminal effector domain of the bipartite response regulators"/>
    <property type="match status" value="1"/>
</dbReference>
<proteinExistence type="predicted"/>
<sequence>MFEAPLLYVVDDDAQGLDLVCAMLHDLGLEYERFTSAEELLERYDDSPGCILASDRLPGMGGLELQLELQRRDFVIPVILMTGRPETSVIVRAMQNGAIAVLDKPCGSKALGSAVEAALAIDAERRYHRRRQASMRQRIDSLTCQEQEVMRQIVDGAPNKVTASRLGVSVRTIENRRRSIFAKLGIRSVAELVATVMQATPEVSRPTSRRPAAVADARTGRSLLCSAS</sequence>
<dbReference type="SMART" id="SM00448">
    <property type="entry name" value="REC"/>
    <property type="match status" value="1"/>
</dbReference>
<dbReference type="PANTHER" id="PTHR44688:SF16">
    <property type="entry name" value="DNA-BINDING TRANSCRIPTIONAL ACTIVATOR DEVR_DOSR"/>
    <property type="match status" value="1"/>
</dbReference>
<dbReference type="InterPro" id="IPR001789">
    <property type="entry name" value="Sig_transdc_resp-reg_receiver"/>
</dbReference>
<feature type="domain" description="Response regulatory" evidence="6">
    <location>
        <begin position="6"/>
        <end position="119"/>
    </location>
</feature>
<dbReference type="KEGG" id="llh:I41_00810"/>
<protein>
    <submittedName>
        <fullName evidence="7">Response regulator protein TodT</fullName>
    </submittedName>
</protein>
<dbReference type="OrthoDB" id="292806at2"/>
<name>A0A517TRE1_9BACT</name>
<dbReference type="InterPro" id="IPR036388">
    <property type="entry name" value="WH-like_DNA-bd_sf"/>
</dbReference>
<dbReference type="RefSeq" id="WP_145429899.1">
    <property type="nucleotide sequence ID" value="NZ_CP036339.1"/>
</dbReference>
<keyword evidence="2" id="KW-0238">DNA-binding</keyword>
<dbReference type="Gene3D" id="1.10.10.10">
    <property type="entry name" value="Winged helix-like DNA-binding domain superfamily/Winged helix DNA-binding domain"/>
    <property type="match status" value="1"/>
</dbReference>
<evidence type="ECO:0000256" key="2">
    <source>
        <dbReference type="ARBA" id="ARBA00023125"/>
    </source>
</evidence>
<reference evidence="7 8" key="1">
    <citation type="submission" date="2019-02" db="EMBL/GenBank/DDBJ databases">
        <title>Deep-cultivation of Planctomycetes and their phenomic and genomic characterization uncovers novel biology.</title>
        <authorList>
            <person name="Wiegand S."/>
            <person name="Jogler M."/>
            <person name="Boedeker C."/>
            <person name="Pinto D."/>
            <person name="Vollmers J."/>
            <person name="Rivas-Marin E."/>
            <person name="Kohn T."/>
            <person name="Peeters S.H."/>
            <person name="Heuer A."/>
            <person name="Rast P."/>
            <person name="Oberbeckmann S."/>
            <person name="Bunk B."/>
            <person name="Jeske O."/>
            <person name="Meyerdierks A."/>
            <person name="Storesund J.E."/>
            <person name="Kallscheuer N."/>
            <person name="Luecker S."/>
            <person name="Lage O.M."/>
            <person name="Pohl T."/>
            <person name="Merkel B.J."/>
            <person name="Hornburger P."/>
            <person name="Mueller R.-W."/>
            <person name="Bruemmer F."/>
            <person name="Labrenz M."/>
            <person name="Spormann A.M."/>
            <person name="Op den Camp H."/>
            <person name="Overmann J."/>
            <person name="Amann R."/>
            <person name="Jetten M.S.M."/>
            <person name="Mascher T."/>
            <person name="Medema M.H."/>
            <person name="Devos D.P."/>
            <person name="Kaster A.-K."/>
            <person name="Ovreas L."/>
            <person name="Rohde M."/>
            <person name="Galperin M.Y."/>
            <person name="Jogler C."/>
        </authorList>
    </citation>
    <scope>NUCLEOTIDE SEQUENCE [LARGE SCALE GENOMIC DNA]</scope>
    <source>
        <strain evidence="7 8">I41</strain>
    </source>
</reference>